<reference evidence="1 2" key="1">
    <citation type="journal article" date="2013" name="Int. J. Syst. Evol. Microbiol.">
        <title>Kordia antarctica sp. nov., isolated from Antarctic seawater.</title>
        <authorList>
            <person name="Baek K."/>
            <person name="Choi A."/>
            <person name="Kang I."/>
            <person name="Lee K."/>
            <person name="Cho J.C."/>
        </authorList>
    </citation>
    <scope>NUCLEOTIDE SEQUENCE [LARGE SCALE GENOMIC DNA]</scope>
    <source>
        <strain evidence="1 2">IMCC3317</strain>
    </source>
</reference>
<protein>
    <submittedName>
        <fullName evidence="1">Uncharacterized protein</fullName>
    </submittedName>
</protein>
<gene>
    <name evidence="1" type="ORF">IMCC3317_00620</name>
</gene>
<dbReference type="AlphaFoldDB" id="A0A7L4ZDS5"/>
<evidence type="ECO:0000313" key="1">
    <source>
        <dbReference type="EMBL" id="QHI34719.1"/>
    </source>
</evidence>
<organism evidence="1 2">
    <name type="scientific">Kordia antarctica</name>
    <dbReference type="NCBI Taxonomy" id="1218801"/>
    <lineage>
        <taxon>Bacteria</taxon>
        <taxon>Pseudomonadati</taxon>
        <taxon>Bacteroidota</taxon>
        <taxon>Flavobacteriia</taxon>
        <taxon>Flavobacteriales</taxon>
        <taxon>Flavobacteriaceae</taxon>
        <taxon>Kordia</taxon>
    </lineage>
</organism>
<dbReference type="EMBL" id="CP019288">
    <property type="protein sequence ID" value="QHI34719.1"/>
    <property type="molecule type" value="Genomic_DNA"/>
</dbReference>
<dbReference type="Proteomes" id="UP000464657">
    <property type="component" value="Chromosome"/>
</dbReference>
<name>A0A7L4ZDS5_9FLAO</name>
<evidence type="ECO:0000313" key="2">
    <source>
        <dbReference type="Proteomes" id="UP000464657"/>
    </source>
</evidence>
<dbReference type="RefSeq" id="WP_160127512.1">
    <property type="nucleotide sequence ID" value="NZ_CP019288.1"/>
</dbReference>
<proteinExistence type="predicted"/>
<keyword evidence="2" id="KW-1185">Reference proteome</keyword>
<accession>A0A7L4ZDS5</accession>
<dbReference type="KEGG" id="kan:IMCC3317_00620"/>
<sequence>MKKKDLKLLKLNKNSISSFEDIHVLGGATGKCNFSIKRLCSSQLYQDCTVTYDVCVTMLRFSCGQF</sequence>
<dbReference type="OrthoDB" id="1454569at2"/>